<comment type="caution">
    <text evidence="2">The sequence shown here is derived from an EMBL/GenBank/DDBJ whole genome shotgun (WGS) entry which is preliminary data.</text>
</comment>
<dbReference type="SUPFAM" id="SSF82714">
    <property type="entry name" value="Multidrug efflux transporter AcrB TolC docking domain, DN and DC subdomains"/>
    <property type="match status" value="2"/>
</dbReference>
<proteinExistence type="predicted"/>
<dbReference type="EMBL" id="VDUW01000002">
    <property type="protein sequence ID" value="TXL66658.1"/>
    <property type="molecule type" value="Genomic_DNA"/>
</dbReference>
<accession>A0A5C8NZA9</accession>
<reference evidence="2 3" key="1">
    <citation type="submission" date="2019-06" db="EMBL/GenBank/DDBJ databases">
        <title>Cerasibacillus sp. nov., isolated from maize field.</title>
        <authorList>
            <person name="Lin S.-Y."/>
            <person name="Tsai C.-F."/>
            <person name="Young C.-C."/>
        </authorList>
    </citation>
    <scope>NUCLEOTIDE SEQUENCE [LARGE SCALE GENOMIC DNA]</scope>
    <source>
        <strain evidence="2 3">CC-CFT480</strain>
    </source>
</reference>
<dbReference type="GO" id="GO:0005886">
    <property type="term" value="C:plasma membrane"/>
    <property type="evidence" value="ECO:0007669"/>
    <property type="project" value="TreeGrafter"/>
</dbReference>
<dbReference type="RefSeq" id="WP_147666057.1">
    <property type="nucleotide sequence ID" value="NZ_VDUW01000002.1"/>
</dbReference>
<keyword evidence="3" id="KW-1185">Reference proteome</keyword>
<dbReference type="OrthoDB" id="9757876at2"/>
<dbReference type="Pfam" id="PF00873">
    <property type="entry name" value="ACR_tran"/>
    <property type="match status" value="1"/>
</dbReference>
<dbReference type="PRINTS" id="PR00702">
    <property type="entry name" value="ACRIFLAVINRP"/>
</dbReference>
<dbReference type="Gene3D" id="3.30.70.1320">
    <property type="entry name" value="Multidrug efflux transporter AcrB pore domain like"/>
    <property type="match status" value="1"/>
</dbReference>
<keyword evidence="1" id="KW-0812">Transmembrane</keyword>
<feature type="transmembrane region" description="Helical" evidence="1">
    <location>
        <begin position="525"/>
        <end position="544"/>
    </location>
</feature>
<evidence type="ECO:0000313" key="2">
    <source>
        <dbReference type="EMBL" id="TXL66658.1"/>
    </source>
</evidence>
<dbReference type="SUPFAM" id="SSF82693">
    <property type="entry name" value="Multidrug efflux transporter AcrB pore domain, PN1, PN2, PC1 and PC2 subdomains"/>
    <property type="match status" value="3"/>
</dbReference>
<dbReference type="InterPro" id="IPR027463">
    <property type="entry name" value="AcrB_DN_DC_subdom"/>
</dbReference>
<name>A0A5C8NZA9_9BACI</name>
<dbReference type="SUPFAM" id="SSF82866">
    <property type="entry name" value="Multidrug efflux transporter AcrB transmembrane domain"/>
    <property type="match status" value="2"/>
</dbReference>
<feature type="transmembrane region" description="Helical" evidence="1">
    <location>
        <begin position="906"/>
        <end position="931"/>
    </location>
</feature>
<sequence length="1024" mass="111959">MKIVNTSVKRPVGVIMIVLAIVALGVVSARSLVIDLFPKIDLPVAVVATTYEDAAPQEVENLISQPIESSISSVEGINTIQSQSQAGSSLVLMMFNNGVDLDQALLDVRERVDQVKGMLPETAGDPNIMRFSPDQMPVVWLSLTGKDAAVMTELAENQLVPFFERQEGVASVTIEGAKEREIQLILDQAKLQQYGVNSQLVMQALNSQNQSASVGTVEKGNKDLQLRVVGEYESLNDIKDTVIQTPQGSTIHVEDIAEVKDTYKEATSETLVNGESAVVLSIMKKTDANTVKVADQVLEGIDEMNEKLPKDANLDVVIDTSEFIKLSIDSVVKNILIGGIISVFVLLLFLKSIRATIVIGLSIPIAVISTFALMYFTGQTLNILTLGGLALGLGMMVDSSIVILENIYSYRQRGYSLFESATKGASELAPAVIASTTTTLVVFLPIVYVEGIASDLFTPLALTVSFSLIASLVVAVTLVPMLSSKLLAKAMEDHGRRYWFNRFIERLNNGYGNALKKVLKYRKTTVFVTILAIVGSLALIPFIGAEFIPQADEGQMEVRVETSAGSSLEYTQSIVDEVHEKLEKYEKDIETNYVNVGSGGMATMGSSGNTASFMMQLVPSAEREKTTTEIVKEINEDVKDIVGADIRVSESQDMSMGEPIAIQINGPEHDVLRDLSEDIAHGISEVEGIHNPETAASEAVPQMQITVDKEKAALHGLSQDDVLGQVQMQFTGQIATKYREDGQEMDVTLLYPENERSTIHDLQDMKITNQEGTSFPLEEVVEFKEMQGPVSLLRENQQPQMNITSDIVDRDLGSVVQDVEKVLTEMEKSFPEGYSYSMGGQAEDMAKSFTDLALALVFSIFLVYAVMAIQFENFLFPFIIMFSMPTMIVGVLGGLFITNIPLSIPGFIGIIMLAGIVVNNSIVLVDYINILRRRGIERYEAIIEAGKNRLRPILMTTLTTIVGMIPVGLALGEGAEMQQPLAITIIFGLAVSSIFTLLLIPVVYTYFDDLTAKLTRRNKKKKEA</sequence>
<feature type="transmembrane region" description="Helical" evidence="1">
    <location>
        <begin position="878"/>
        <end position="900"/>
    </location>
</feature>
<evidence type="ECO:0000313" key="3">
    <source>
        <dbReference type="Proteomes" id="UP000321574"/>
    </source>
</evidence>
<keyword evidence="1" id="KW-0472">Membrane</keyword>
<feature type="transmembrane region" description="Helical" evidence="1">
    <location>
        <begin position="460"/>
        <end position="482"/>
    </location>
</feature>
<keyword evidence="1" id="KW-1133">Transmembrane helix</keyword>
<dbReference type="GO" id="GO:0042910">
    <property type="term" value="F:xenobiotic transmembrane transporter activity"/>
    <property type="evidence" value="ECO:0007669"/>
    <property type="project" value="TreeGrafter"/>
</dbReference>
<dbReference type="Proteomes" id="UP000321574">
    <property type="component" value="Unassembled WGS sequence"/>
</dbReference>
<gene>
    <name evidence="2" type="ORF">FHP05_04550</name>
</gene>
<feature type="transmembrane region" description="Helical" evidence="1">
    <location>
        <begin position="852"/>
        <end position="871"/>
    </location>
</feature>
<dbReference type="Gene3D" id="1.20.1640.10">
    <property type="entry name" value="Multidrug efflux transporter AcrB transmembrane domain"/>
    <property type="match status" value="2"/>
</dbReference>
<dbReference type="Gene3D" id="3.30.70.1440">
    <property type="entry name" value="Multidrug efflux transporter AcrB pore domain"/>
    <property type="match status" value="1"/>
</dbReference>
<dbReference type="Gene3D" id="3.30.70.1430">
    <property type="entry name" value="Multidrug efflux transporter AcrB pore domain"/>
    <property type="match status" value="2"/>
</dbReference>
<dbReference type="PANTHER" id="PTHR32063:SF0">
    <property type="entry name" value="SWARMING MOTILITY PROTEIN SWRC"/>
    <property type="match status" value="1"/>
</dbReference>
<feature type="transmembrane region" description="Helical" evidence="1">
    <location>
        <begin position="983"/>
        <end position="1007"/>
    </location>
</feature>
<feature type="transmembrane region" description="Helical" evidence="1">
    <location>
        <begin position="952"/>
        <end position="971"/>
    </location>
</feature>
<evidence type="ECO:0000256" key="1">
    <source>
        <dbReference type="SAM" id="Phobius"/>
    </source>
</evidence>
<feature type="transmembrane region" description="Helical" evidence="1">
    <location>
        <begin position="357"/>
        <end position="377"/>
    </location>
</feature>
<feature type="transmembrane region" description="Helical" evidence="1">
    <location>
        <begin position="331"/>
        <end position="350"/>
    </location>
</feature>
<feature type="transmembrane region" description="Helical" evidence="1">
    <location>
        <begin position="428"/>
        <end position="448"/>
    </location>
</feature>
<protein>
    <submittedName>
        <fullName evidence="2">Efflux RND transporter permease subunit</fullName>
    </submittedName>
</protein>
<organism evidence="2 3">
    <name type="scientific">Cerasibacillus terrae</name>
    <dbReference type="NCBI Taxonomy" id="2498845"/>
    <lineage>
        <taxon>Bacteria</taxon>
        <taxon>Bacillati</taxon>
        <taxon>Bacillota</taxon>
        <taxon>Bacilli</taxon>
        <taxon>Bacillales</taxon>
        <taxon>Bacillaceae</taxon>
        <taxon>Cerasibacillus</taxon>
    </lineage>
</organism>
<dbReference type="Gene3D" id="3.30.2090.10">
    <property type="entry name" value="Multidrug efflux transporter AcrB TolC docking domain, DN and DC subdomains"/>
    <property type="match status" value="2"/>
</dbReference>
<feature type="transmembrane region" description="Helical" evidence="1">
    <location>
        <begin position="383"/>
        <end position="407"/>
    </location>
</feature>
<dbReference type="AlphaFoldDB" id="A0A5C8NZA9"/>
<dbReference type="InterPro" id="IPR001036">
    <property type="entry name" value="Acrflvin-R"/>
</dbReference>
<dbReference type="PANTHER" id="PTHR32063">
    <property type="match status" value="1"/>
</dbReference>